<reference evidence="2" key="2">
    <citation type="submission" date="2023-04" db="EMBL/GenBank/DDBJ databases">
        <title>Genome dynamics across the evolutionary transition to endosymbiosis.</title>
        <authorList>
            <person name="Siozios S."/>
            <person name="Nadal-Jimenez P."/>
            <person name="Azagi T."/>
            <person name="Sprong H."/>
            <person name="Frost C.L."/>
            <person name="Parratt S.R."/>
            <person name="Taylor G."/>
            <person name="Brettell L."/>
            <person name="Lew K.C."/>
            <person name="Croft L."/>
            <person name="King K.C."/>
            <person name="Brockhurst M.A."/>
            <person name="Hypsa V."/>
            <person name="Novakova E."/>
            <person name="Darby A.C."/>
            <person name="Hurst G.D.D."/>
        </authorList>
    </citation>
    <scope>NUCLEOTIDE SEQUENCE</scope>
    <source>
        <strain evidence="3">ANv_CAN</strain>
        <strain evidence="2">APv</strain>
        <plasmid evidence="3">paNv_CAN1</plasmid>
        <plasmid evidence="2">paPv4</plasmid>
    </source>
</reference>
<dbReference type="AlphaFoldDB" id="A0A4P7L5S2"/>
<dbReference type="Pfam" id="PF11047">
    <property type="entry name" value="SopD"/>
    <property type="match status" value="1"/>
</dbReference>
<dbReference type="EMBL" id="CP038614">
    <property type="protein sequence ID" value="QBY45644.1"/>
    <property type="molecule type" value="Genomic_DNA"/>
</dbReference>
<dbReference type="Gene3D" id="3.30.2440.10">
    <property type="entry name" value="Secreted effector protein SifA"/>
    <property type="match status" value="1"/>
</dbReference>
<dbReference type="EMBL" id="CP123508">
    <property type="protein sequence ID" value="WGM03653.1"/>
    <property type="molecule type" value="Genomic_DNA"/>
</dbReference>
<geneLocation type="plasmid" evidence="4">
    <name>parsfin2</name>
</geneLocation>
<dbReference type="Proteomes" id="UP000295134">
    <property type="component" value="Plasmid pArsFIN2"/>
</dbReference>
<sequence>MPLSIQGHNLFSLNRTLSHEDVKRAIDSSSKEEATQIGIWDKIKDWFCGTNTSEALEKIYELTHGNDEPDTESTLKKVTAFYQLKEMAYPVYQDRFQATIAPNEDGAYIFSFSIKDVMDERAWVYGKTEKDIDSLNQRELTNNSELLDNIIVTREGLNVALNQVKYDEQKNQLENVLLGNQARVNLHLLDKETKQEMAINPRLAQKWISLQMKCFDYYAEQRLSLESVKGLDISLVIGTENEWLYHFAESINEIKRNTQENLAKEFNNEIKEFNDLNIYANPYELNNEPIYSEPYDQNDEPIYSEPYNQSNEPIYEDIQFNSSEISSNKYYKGPINGDVYAKVDKKNIDKSELIKEIDNFILENSESYPLAYQHVRKYA</sequence>
<geneLocation type="plasmid" evidence="3 5">
    <name>paNv_CAN1</name>
</geneLocation>
<evidence type="ECO:0000313" key="1">
    <source>
        <dbReference type="EMBL" id="QBY45644.1"/>
    </source>
</evidence>
<gene>
    <name evidence="1" type="primary">sopD2_4</name>
    <name evidence="1" type="ORF">ArsFIN_42550</name>
    <name evidence="2" type="ORF">QE210_19730</name>
    <name evidence="3" type="ORF">QE258_21790</name>
</gene>
<reference evidence="1 4" key="1">
    <citation type="submission" date="2019-03" db="EMBL/GenBank/DDBJ databases">
        <title>Long-read sequencing reveals hyperdense prophage content in a complex bacterial symbiont genome.</title>
        <authorList>
            <person name="Frost C.L."/>
            <person name="Siozios S."/>
            <person name="Nadal-Jimenez P."/>
            <person name="Brockhurst M.A."/>
            <person name="King K.C."/>
            <person name="Darby A.C."/>
            <person name="Hurst G.D.D."/>
        </authorList>
    </citation>
    <scope>NUCLEOTIDE SEQUENCE [LARGE SCALE GENOMIC DNA]</scope>
    <source>
        <strain evidence="1 4">FIN</strain>
        <plasmid evidence="4">parsfin2</plasmid>
        <plasmid evidence="1">pArsFIN2</plasmid>
    </source>
</reference>
<dbReference type="Proteomes" id="UP001177592">
    <property type="component" value="Plasmid paNv_CAN1"/>
</dbReference>
<evidence type="ECO:0000313" key="3">
    <source>
        <dbReference type="EMBL" id="WGM07905.1"/>
    </source>
</evidence>
<geneLocation type="plasmid" evidence="2 6">
    <name>paPv4</name>
</geneLocation>
<protein>
    <submittedName>
        <fullName evidence="1">Secreted effector protein sopD2</fullName>
    </submittedName>
</protein>
<dbReference type="InterPro" id="IPR022747">
    <property type="entry name" value="SopD"/>
</dbReference>
<dbReference type="GO" id="GO:0033644">
    <property type="term" value="C:host cell membrane"/>
    <property type="evidence" value="ECO:0007669"/>
    <property type="project" value="InterPro"/>
</dbReference>
<dbReference type="EMBL" id="CP123524">
    <property type="protein sequence ID" value="WGM07905.1"/>
    <property type="molecule type" value="Genomic_DNA"/>
</dbReference>
<evidence type="ECO:0000313" key="2">
    <source>
        <dbReference type="EMBL" id="WGM03653.1"/>
    </source>
</evidence>
<evidence type="ECO:0000313" key="6">
    <source>
        <dbReference type="Proteomes" id="UP001177595"/>
    </source>
</evidence>
<dbReference type="GeneID" id="39751982"/>
<dbReference type="KEGG" id="ans:ArsFIN_42550"/>
<organism evidence="1 4">
    <name type="scientific">Arsenophonus nasoniae</name>
    <name type="common">son-killer infecting Nasonia vitripennis</name>
    <dbReference type="NCBI Taxonomy" id="638"/>
    <lineage>
        <taxon>Bacteria</taxon>
        <taxon>Pseudomonadati</taxon>
        <taxon>Pseudomonadota</taxon>
        <taxon>Gammaproteobacteria</taxon>
        <taxon>Enterobacterales</taxon>
        <taxon>Morganellaceae</taxon>
        <taxon>Arsenophonus</taxon>
    </lineage>
</organism>
<evidence type="ECO:0000313" key="5">
    <source>
        <dbReference type="Proteomes" id="UP001177592"/>
    </source>
</evidence>
<keyword evidence="5" id="KW-1185">Reference proteome</keyword>
<geneLocation type="plasmid" evidence="1">
    <name>pArsFIN2</name>
</geneLocation>
<keyword evidence="1" id="KW-0614">Plasmid</keyword>
<name>A0A4P7L5S2_9GAMM</name>
<dbReference type="Proteomes" id="UP001177595">
    <property type="component" value="Plasmid paPv4"/>
</dbReference>
<accession>A0A4P7L5S2</accession>
<evidence type="ECO:0000313" key="4">
    <source>
        <dbReference type="Proteomes" id="UP000295134"/>
    </source>
</evidence>
<dbReference type="RefSeq" id="WP_071846932.1">
    <property type="nucleotide sequence ID" value="NZ_CP038614.1"/>
</dbReference>
<proteinExistence type="predicted"/>